<dbReference type="InterPro" id="IPR017896">
    <property type="entry name" value="4Fe4S_Fe-S-bd"/>
</dbReference>
<dbReference type="InterPro" id="IPR000813">
    <property type="entry name" value="7Fe_ferredoxin"/>
</dbReference>
<evidence type="ECO:0000256" key="10">
    <source>
        <dbReference type="ARBA" id="ARBA00023291"/>
    </source>
</evidence>
<keyword evidence="10 11" id="KW-0003">3Fe-4S</keyword>
<name>A0A974SM44_9HYPH</name>
<dbReference type="Proteomes" id="UP000596427">
    <property type="component" value="Chromosome"/>
</dbReference>
<dbReference type="PANTHER" id="PTHR42859:SF2">
    <property type="entry name" value="FERREDOXIN"/>
    <property type="match status" value="1"/>
</dbReference>
<keyword evidence="3 11" id="KW-0813">Transport</keyword>
<dbReference type="EMBL" id="CP063362">
    <property type="protein sequence ID" value="QRG09248.1"/>
    <property type="molecule type" value="Genomic_DNA"/>
</dbReference>
<keyword evidence="6 11" id="KW-0677">Repeat</keyword>
<dbReference type="InterPro" id="IPR022569">
    <property type="entry name" value="Fd_C"/>
</dbReference>
<dbReference type="GO" id="GO:0009055">
    <property type="term" value="F:electron transfer activity"/>
    <property type="evidence" value="ECO:0007669"/>
    <property type="project" value="InterPro"/>
</dbReference>
<comment type="function">
    <text evidence="11">Ferredoxins are iron-sulfur proteins that transfer electrons in a wide variety of metabolic reactions.</text>
</comment>
<feature type="domain" description="4Fe-4S ferredoxin-type" evidence="12">
    <location>
        <begin position="31"/>
        <end position="60"/>
    </location>
</feature>
<dbReference type="Gene3D" id="3.30.70.20">
    <property type="match status" value="1"/>
</dbReference>
<keyword evidence="8 11" id="KW-0408">Iron</keyword>
<dbReference type="PANTHER" id="PTHR42859">
    <property type="entry name" value="OXIDOREDUCTASE"/>
    <property type="match status" value="1"/>
</dbReference>
<comment type="cofactor">
    <cofactor evidence="1 11">
        <name>[3Fe-4S] cluster</name>
        <dbReference type="ChEBI" id="CHEBI:21137"/>
    </cofactor>
</comment>
<dbReference type="AlphaFoldDB" id="A0A974SM44"/>
<comment type="cofactor">
    <cofactor evidence="2 11">
        <name>[4Fe-4S] cluster</name>
        <dbReference type="ChEBI" id="CHEBI:49883"/>
    </cofactor>
</comment>
<evidence type="ECO:0000313" key="14">
    <source>
        <dbReference type="Proteomes" id="UP000596427"/>
    </source>
</evidence>
<evidence type="ECO:0000256" key="5">
    <source>
        <dbReference type="ARBA" id="ARBA00022723"/>
    </source>
</evidence>
<dbReference type="Pfam" id="PF00037">
    <property type="entry name" value="Fer4"/>
    <property type="match status" value="1"/>
</dbReference>
<dbReference type="GO" id="GO:0051538">
    <property type="term" value="F:3 iron, 4 sulfur cluster binding"/>
    <property type="evidence" value="ECO:0007669"/>
    <property type="project" value="UniProtKB-KW"/>
</dbReference>
<evidence type="ECO:0000313" key="13">
    <source>
        <dbReference type="EMBL" id="QRG09248.1"/>
    </source>
</evidence>
<evidence type="ECO:0000256" key="9">
    <source>
        <dbReference type="ARBA" id="ARBA00023014"/>
    </source>
</evidence>
<dbReference type="InterPro" id="IPR050294">
    <property type="entry name" value="RnfB_subfamily"/>
</dbReference>
<keyword evidence="4 11" id="KW-0004">4Fe-4S</keyword>
<reference evidence="13 14" key="1">
    <citation type="submission" date="2020-10" db="EMBL/GenBank/DDBJ databases">
        <title>Degradation of 1,4-Dioxane by Xanthobacter sp. YN2, via a Novel Group-2 Soluble Di-Iron Monooxygenase.</title>
        <authorList>
            <person name="Ma F."/>
            <person name="Wang Y."/>
            <person name="Yang J."/>
            <person name="Guo H."/>
            <person name="Su D."/>
            <person name="Yu L."/>
        </authorList>
    </citation>
    <scope>NUCLEOTIDE SEQUENCE [LARGE SCALE GENOMIC DNA]</scope>
    <source>
        <strain evidence="13 14">YN2</strain>
    </source>
</reference>
<dbReference type="PROSITE" id="PS51379">
    <property type="entry name" value="4FE4S_FER_2"/>
    <property type="match status" value="2"/>
</dbReference>
<evidence type="ECO:0000256" key="1">
    <source>
        <dbReference type="ARBA" id="ARBA00001927"/>
    </source>
</evidence>
<protein>
    <recommendedName>
        <fullName evidence="11">Ferredoxin</fullName>
    </recommendedName>
</protein>
<sequence length="114" mass="12470">MPYVVTEECIRCKYAECVAVCPVDCFREGANMLVIDQTQCIDCGSCEPACPNEAIIPGIDDDGGRWAAFNQTYAAVWPLIKISHQRCAPADADDWKAVPDKLAKHFDPAPAARP</sequence>
<keyword evidence="9 11" id="KW-0411">Iron-sulfur</keyword>
<evidence type="ECO:0000256" key="2">
    <source>
        <dbReference type="ARBA" id="ARBA00001966"/>
    </source>
</evidence>
<dbReference type="PROSITE" id="PS00198">
    <property type="entry name" value="4FE4S_FER_1"/>
    <property type="match status" value="1"/>
</dbReference>
<dbReference type="KEGG" id="xdi:EZH22_13905"/>
<evidence type="ECO:0000256" key="3">
    <source>
        <dbReference type="ARBA" id="ARBA00022448"/>
    </source>
</evidence>
<evidence type="ECO:0000256" key="6">
    <source>
        <dbReference type="ARBA" id="ARBA00022737"/>
    </source>
</evidence>
<evidence type="ECO:0000256" key="8">
    <source>
        <dbReference type="ARBA" id="ARBA00023004"/>
    </source>
</evidence>
<dbReference type="PRINTS" id="PR00354">
    <property type="entry name" value="7FE8SFRDOXIN"/>
</dbReference>
<dbReference type="Pfam" id="PF12800">
    <property type="entry name" value="Fer4_4"/>
    <property type="match status" value="1"/>
</dbReference>
<gene>
    <name evidence="13" type="ORF">EZH22_13905</name>
</gene>
<keyword evidence="5 11" id="KW-0479">Metal-binding</keyword>
<feature type="domain" description="4Fe-4S ferredoxin-type" evidence="12">
    <location>
        <begin position="1"/>
        <end position="27"/>
    </location>
</feature>
<accession>A0A974SM44</accession>
<keyword evidence="7 11" id="KW-0249">Electron transport</keyword>
<dbReference type="Pfam" id="PF11953">
    <property type="entry name" value="DUF3470"/>
    <property type="match status" value="1"/>
</dbReference>
<evidence type="ECO:0000256" key="11">
    <source>
        <dbReference type="RuleBase" id="RU364098"/>
    </source>
</evidence>
<evidence type="ECO:0000256" key="7">
    <source>
        <dbReference type="ARBA" id="ARBA00022982"/>
    </source>
</evidence>
<dbReference type="InterPro" id="IPR017900">
    <property type="entry name" value="4Fe4S_Fe_S_CS"/>
</dbReference>
<dbReference type="GO" id="GO:0046872">
    <property type="term" value="F:metal ion binding"/>
    <property type="evidence" value="ECO:0007669"/>
    <property type="project" value="UniProtKB-KW"/>
</dbReference>
<evidence type="ECO:0000256" key="4">
    <source>
        <dbReference type="ARBA" id="ARBA00022485"/>
    </source>
</evidence>
<keyword evidence="14" id="KW-1185">Reference proteome</keyword>
<evidence type="ECO:0000259" key="12">
    <source>
        <dbReference type="PROSITE" id="PS51379"/>
    </source>
</evidence>
<organism evidence="13 14">
    <name type="scientific">Xanthobacter dioxanivorans</name>
    <dbReference type="NCBI Taxonomy" id="2528964"/>
    <lineage>
        <taxon>Bacteria</taxon>
        <taxon>Pseudomonadati</taxon>
        <taxon>Pseudomonadota</taxon>
        <taxon>Alphaproteobacteria</taxon>
        <taxon>Hyphomicrobiales</taxon>
        <taxon>Xanthobacteraceae</taxon>
        <taxon>Xanthobacter</taxon>
    </lineage>
</organism>
<dbReference type="SUPFAM" id="SSF54862">
    <property type="entry name" value="4Fe-4S ferredoxins"/>
    <property type="match status" value="1"/>
</dbReference>
<dbReference type="GO" id="GO:0051539">
    <property type="term" value="F:4 iron, 4 sulfur cluster binding"/>
    <property type="evidence" value="ECO:0007669"/>
    <property type="project" value="UniProtKB-KW"/>
</dbReference>
<proteinExistence type="predicted"/>